<protein>
    <submittedName>
        <fullName evidence="6">GLIPR1-like protein 1</fullName>
    </submittedName>
</protein>
<organism evidence="5 6">
    <name type="scientific">Microcaecilia unicolor</name>
    <dbReference type="NCBI Taxonomy" id="1415580"/>
    <lineage>
        <taxon>Eukaryota</taxon>
        <taxon>Metazoa</taxon>
        <taxon>Chordata</taxon>
        <taxon>Craniata</taxon>
        <taxon>Vertebrata</taxon>
        <taxon>Euteleostomi</taxon>
        <taxon>Amphibia</taxon>
        <taxon>Gymnophiona</taxon>
        <taxon>Siphonopidae</taxon>
        <taxon>Microcaecilia</taxon>
    </lineage>
</organism>
<feature type="transmembrane region" description="Helical" evidence="2">
    <location>
        <begin position="237"/>
        <end position="257"/>
    </location>
</feature>
<feature type="domain" description="SCP" evidence="4">
    <location>
        <begin position="37"/>
        <end position="186"/>
    </location>
</feature>
<dbReference type="PROSITE" id="PS01010">
    <property type="entry name" value="CRISP_2"/>
    <property type="match status" value="1"/>
</dbReference>
<dbReference type="InterPro" id="IPR035940">
    <property type="entry name" value="CAP_sf"/>
</dbReference>
<accession>A0A6P7Z488</accession>
<dbReference type="AlphaFoldDB" id="A0A6P7Z488"/>
<dbReference type="InParanoid" id="A0A6P7Z488"/>
<proteinExistence type="inferred from homology"/>
<keyword evidence="2" id="KW-0812">Transmembrane</keyword>
<feature type="chain" id="PRO_5027917845" evidence="3">
    <location>
        <begin position="28"/>
        <end position="258"/>
    </location>
</feature>
<keyword evidence="2" id="KW-1133">Transmembrane helix</keyword>
<dbReference type="PANTHER" id="PTHR10334">
    <property type="entry name" value="CYSTEINE-RICH SECRETORY PROTEIN-RELATED"/>
    <property type="match status" value="1"/>
</dbReference>
<dbReference type="SUPFAM" id="SSF55797">
    <property type="entry name" value="PR-1-like"/>
    <property type="match status" value="1"/>
</dbReference>
<comment type="similarity">
    <text evidence="1">Belongs to the CRISP family.</text>
</comment>
<evidence type="ECO:0000256" key="2">
    <source>
        <dbReference type="SAM" id="Phobius"/>
    </source>
</evidence>
<dbReference type="InterPro" id="IPR001283">
    <property type="entry name" value="CRISP-related"/>
</dbReference>
<dbReference type="KEGG" id="muo:115477663"/>
<gene>
    <name evidence="6" type="primary">LOC115477663</name>
</gene>
<dbReference type="Proteomes" id="UP000515156">
    <property type="component" value="Chromosome 9"/>
</dbReference>
<evidence type="ECO:0000256" key="1">
    <source>
        <dbReference type="ARBA" id="ARBA00009923"/>
    </source>
</evidence>
<dbReference type="Pfam" id="PF00188">
    <property type="entry name" value="CAP"/>
    <property type="match status" value="1"/>
</dbReference>
<dbReference type="SMART" id="SM00198">
    <property type="entry name" value="SCP"/>
    <property type="match status" value="1"/>
</dbReference>
<dbReference type="InterPro" id="IPR002413">
    <property type="entry name" value="V5_allergen-like"/>
</dbReference>
<keyword evidence="5" id="KW-1185">Reference proteome</keyword>
<evidence type="ECO:0000313" key="6">
    <source>
        <dbReference type="RefSeq" id="XP_030070549.1"/>
    </source>
</evidence>
<dbReference type="PROSITE" id="PS01009">
    <property type="entry name" value="CRISP_1"/>
    <property type="match status" value="1"/>
</dbReference>
<evidence type="ECO:0000313" key="5">
    <source>
        <dbReference type="Proteomes" id="UP000515156"/>
    </source>
</evidence>
<keyword evidence="3" id="KW-0732">Signal</keyword>
<feature type="signal peptide" evidence="3">
    <location>
        <begin position="1"/>
        <end position="27"/>
    </location>
</feature>
<dbReference type="GeneID" id="115477663"/>
<dbReference type="GO" id="GO:0005576">
    <property type="term" value="C:extracellular region"/>
    <property type="evidence" value="ECO:0007669"/>
    <property type="project" value="InterPro"/>
</dbReference>
<dbReference type="RefSeq" id="XP_030070549.1">
    <property type="nucleotide sequence ID" value="XM_030214689.1"/>
</dbReference>
<dbReference type="FunCoup" id="A0A6P7Z488">
    <property type="interactions" value="207"/>
</dbReference>
<dbReference type="Gene3D" id="3.40.33.10">
    <property type="entry name" value="CAP"/>
    <property type="match status" value="1"/>
</dbReference>
<keyword evidence="2" id="KW-0472">Membrane</keyword>
<evidence type="ECO:0000259" key="4">
    <source>
        <dbReference type="SMART" id="SM00198"/>
    </source>
</evidence>
<dbReference type="PRINTS" id="PR00837">
    <property type="entry name" value="V5TPXLIKE"/>
</dbReference>
<reference evidence="6" key="1">
    <citation type="submission" date="2025-08" db="UniProtKB">
        <authorList>
            <consortium name="RefSeq"/>
        </authorList>
    </citation>
    <scope>IDENTIFICATION</scope>
</reference>
<dbReference type="InterPro" id="IPR014044">
    <property type="entry name" value="CAP_dom"/>
</dbReference>
<dbReference type="InterPro" id="IPR018244">
    <property type="entry name" value="Allrgn_V5/Tpx1_CS"/>
</dbReference>
<dbReference type="PRINTS" id="PR00838">
    <property type="entry name" value="V5ALLERGEN"/>
</dbReference>
<sequence>MAMLTGFHRPWAPLLAAFSLYCGLGGAADIPKNTDPAFIKQYVDEHNAFRASVSPASSNMLYMTWDPALARLANVWAKKCKLSHNPYLAYPNKPHPTFPAVGENIWIGSSYGVQSPVVGWHSEVQYYTYETRKCTDMCGHYTQVVWADSYKVGCAARQCPEIEGYPRAKNWAIVVCNYGPAGNLMRQFPYKEGNPCSACPEDTCVNNLCKNDVRDTVKNYPSWSPILGSGCFSAQSYNPLCIIVFVLMTLNFGINLFC</sequence>
<name>A0A6P7Z488_9AMPH</name>
<dbReference type="OrthoDB" id="43654at2759"/>
<evidence type="ECO:0000256" key="3">
    <source>
        <dbReference type="SAM" id="SignalP"/>
    </source>
</evidence>